<comment type="caution">
    <text evidence="4">The sequence shown here is derived from an EMBL/GenBank/DDBJ whole genome shotgun (WGS) entry which is preliminary data.</text>
</comment>
<dbReference type="Pfam" id="PF01135">
    <property type="entry name" value="PCMT"/>
    <property type="match status" value="1"/>
</dbReference>
<dbReference type="PANTHER" id="PTHR11579:SF18">
    <property type="entry name" value="PROTEIN-L-ISOASPARTATE O-METHYLTRANSFERASE"/>
    <property type="match status" value="1"/>
</dbReference>
<evidence type="ECO:0000256" key="3">
    <source>
        <dbReference type="ARBA" id="ARBA00030757"/>
    </source>
</evidence>
<dbReference type="RefSeq" id="WP_185977507.1">
    <property type="nucleotide sequence ID" value="NZ_JACBGI020000003.1"/>
</dbReference>
<protein>
    <recommendedName>
        <fullName evidence="2">Protein-L-isoaspartate O-methyltransferase</fullName>
    </recommendedName>
    <alternativeName>
        <fullName evidence="3">Protein L-isoaspartyl methyltransferase</fullName>
    </alternativeName>
</protein>
<sequence length="215" mass="24077">MNLDQARFFMVEQQIRPWDVLDPTILDLLMNTPRHEFVSESQIPLAYSDIELPIGHDEVMMSPKVEGRLLQALDIEPQDRILEIGTGSGYMTALLASLGESVTTVELHADLQETAKIRLTKFDNIDFQIGDGSQDWDDNQQYDVILLTGSVSSIPEAYKQKLTQGGRLGVICGQAPAMVAQVITRIADHEWATETLFETELKALTHAEAVDKFEF</sequence>
<proteinExistence type="inferred from homology"/>
<dbReference type="InterPro" id="IPR000682">
    <property type="entry name" value="PCMT"/>
</dbReference>
<dbReference type="Gene3D" id="3.40.50.150">
    <property type="entry name" value="Vaccinia Virus protein VP39"/>
    <property type="match status" value="1"/>
</dbReference>
<keyword evidence="5" id="KW-1185">Reference proteome</keyword>
<name>A0ABS0BU45_9GAMM</name>
<dbReference type="PANTHER" id="PTHR11579">
    <property type="entry name" value="PROTEIN-L-ISOASPARTATE O-METHYLTRANSFERASE"/>
    <property type="match status" value="1"/>
</dbReference>
<dbReference type="Proteomes" id="UP001193680">
    <property type="component" value="Unassembled WGS sequence"/>
</dbReference>
<evidence type="ECO:0000313" key="5">
    <source>
        <dbReference type="Proteomes" id="UP001193680"/>
    </source>
</evidence>
<evidence type="ECO:0000313" key="4">
    <source>
        <dbReference type="EMBL" id="MBF6057358.1"/>
    </source>
</evidence>
<evidence type="ECO:0000256" key="1">
    <source>
        <dbReference type="ARBA" id="ARBA00005369"/>
    </source>
</evidence>
<dbReference type="SUPFAM" id="SSF53335">
    <property type="entry name" value="S-adenosyl-L-methionine-dependent methyltransferases"/>
    <property type="match status" value="1"/>
</dbReference>
<comment type="similarity">
    <text evidence="1">Belongs to the methyltransferase superfamily. L-isoaspartyl/D-aspartyl protein methyltransferase family.</text>
</comment>
<dbReference type="EMBL" id="JACBGI020000003">
    <property type="protein sequence ID" value="MBF6057358.1"/>
    <property type="molecule type" value="Genomic_DNA"/>
</dbReference>
<organism evidence="4 5">
    <name type="scientific">Thiomicrorhabdus heinhorstiae</name>
    <dbReference type="NCBI Taxonomy" id="2748010"/>
    <lineage>
        <taxon>Bacteria</taxon>
        <taxon>Pseudomonadati</taxon>
        <taxon>Pseudomonadota</taxon>
        <taxon>Gammaproteobacteria</taxon>
        <taxon>Thiotrichales</taxon>
        <taxon>Piscirickettsiaceae</taxon>
        <taxon>Thiomicrorhabdus</taxon>
    </lineage>
</organism>
<dbReference type="CDD" id="cd02440">
    <property type="entry name" value="AdoMet_MTases"/>
    <property type="match status" value="1"/>
</dbReference>
<evidence type="ECO:0000256" key="2">
    <source>
        <dbReference type="ARBA" id="ARBA00013346"/>
    </source>
</evidence>
<reference evidence="4 5" key="1">
    <citation type="submission" date="2020-11" db="EMBL/GenBank/DDBJ databases">
        <title>Sulfur oxidizing isolate from Hospital Hole Sinkhole.</title>
        <authorList>
            <person name="Scott K.M."/>
        </authorList>
    </citation>
    <scope>NUCLEOTIDE SEQUENCE [LARGE SCALE GENOMIC DNA]</scope>
    <source>
        <strain evidence="4 5">HH1</strain>
    </source>
</reference>
<dbReference type="InterPro" id="IPR029063">
    <property type="entry name" value="SAM-dependent_MTases_sf"/>
</dbReference>
<accession>A0ABS0BU45</accession>
<gene>
    <name evidence="4" type="ORF">H8792_003300</name>
</gene>